<dbReference type="Pfam" id="PF00672">
    <property type="entry name" value="HAMP"/>
    <property type="match status" value="1"/>
</dbReference>
<reference evidence="15" key="1">
    <citation type="submission" date="2017-02" db="EMBL/GenBank/DDBJ databases">
        <authorList>
            <person name="Furmanczyk E.M."/>
        </authorList>
    </citation>
    <scope>NUCLEOTIDE SEQUENCE [LARGE SCALE GENOMIC DNA]</scope>
    <source>
        <strain evidence="15">AP3_22</strain>
    </source>
</reference>
<sequence>MRTTLSIKLKIVFLTGLCLLLCLAAVITANLYQMKHTDQMVGQRSSALLEDTACLQLTTSGAVQRQLIEKKFSDALLLGREFNRQMLALRNRIGNDRMDEAEGRKEMIEQSRNMLTAHPELLGLFVTFEPDALGGNDASFVGKAALGSNDKGRFSSYWSQADPSQPEYAVYPEELFSRTTPDASGTPYNYWYTCVLKTRTQCLTSPYHDLLNGQGVTLISMAIPMLEAGNVIGMSVVDINISDLQSQSRELATGLYGAQAVVSIISNTGVVAAKSNDDTASGKNGAEVWAGSNNTYSATNFPSQPDATRQGDHYQLLVPFSPVPGNAAWAIKIDVPWDVLMLPARTLAEVLTEQRQATTLNVVLLGGVLAVIGLALITWSIRSALAPLQSITRMVREIAVGDGDLTQRVNYPRQDELGLLTGWLNRFLDKLHPIIRDIQQTSLQTRQAARQASHLASHAQARLLQQAGEVDQVATASNEMAATAHEVARSTASAAQAAQDTDQAASRARTEVDRATHTIETLASEMNDSMVRVESLASSSAKISDVLDVIRSIAEQTNLLALNAAIEAARAGEAGRGFAVVADEVRSLARRTQESVIESQQVIELLQDNTRTVVSAMHNSQDLTTLSVEEVRKAVESLKEISNAVGLINEMNVQIATATEEQSAVAEEINANVNAIRDLSQTLSEGGLQSSQLSESLDGLAHDLSCKTLQFRV</sequence>
<dbReference type="PANTHER" id="PTHR32089:SF120">
    <property type="entry name" value="METHYL-ACCEPTING CHEMOTAXIS PROTEIN TLPQ"/>
    <property type="match status" value="1"/>
</dbReference>
<dbReference type="CDD" id="cd12913">
    <property type="entry name" value="PDC1_MCP_like"/>
    <property type="match status" value="1"/>
</dbReference>
<evidence type="ECO:0008006" key="16">
    <source>
        <dbReference type="Google" id="ProtNLM"/>
    </source>
</evidence>
<dbReference type="CDD" id="cd06225">
    <property type="entry name" value="HAMP"/>
    <property type="match status" value="1"/>
</dbReference>
<dbReference type="GO" id="GO:0007165">
    <property type="term" value="P:signal transduction"/>
    <property type="evidence" value="ECO:0007669"/>
    <property type="project" value="UniProtKB-KW"/>
</dbReference>
<dbReference type="Gene3D" id="3.30.450.20">
    <property type="entry name" value="PAS domain"/>
    <property type="match status" value="1"/>
</dbReference>
<dbReference type="CDD" id="cd11386">
    <property type="entry name" value="MCP_signal"/>
    <property type="match status" value="1"/>
</dbReference>
<dbReference type="PANTHER" id="PTHR32089">
    <property type="entry name" value="METHYL-ACCEPTING CHEMOTAXIS PROTEIN MCPB"/>
    <property type="match status" value="1"/>
</dbReference>
<feature type="transmembrane region" description="Helical" evidence="11">
    <location>
        <begin position="362"/>
        <end position="381"/>
    </location>
</feature>
<evidence type="ECO:0000313" key="14">
    <source>
        <dbReference type="EMBL" id="POF44193.1"/>
    </source>
</evidence>
<dbReference type="Pfam" id="PF22673">
    <property type="entry name" value="MCP-like_PDC_1"/>
    <property type="match status" value="1"/>
</dbReference>
<comment type="caution">
    <text evidence="14">The sequence shown here is derived from an EMBL/GenBank/DDBJ whole genome shotgun (WGS) entry which is preliminary data.</text>
</comment>
<dbReference type="GO" id="GO:0006935">
    <property type="term" value="P:chemotaxis"/>
    <property type="evidence" value="ECO:0007669"/>
    <property type="project" value="UniProtKB-KW"/>
</dbReference>
<keyword evidence="6 11" id="KW-1133">Transmembrane helix</keyword>
<comment type="similarity">
    <text evidence="9">Belongs to the methyl-accepting chemotaxis (MCP) protein family.</text>
</comment>
<evidence type="ECO:0000256" key="8">
    <source>
        <dbReference type="ARBA" id="ARBA00023224"/>
    </source>
</evidence>
<evidence type="ECO:0000259" key="13">
    <source>
        <dbReference type="PROSITE" id="PS50885"/>
    </source>
</evidence>
<dbReference type="FunFam" id="1.10.287.950:FF:000001">
    <property type="entry name" value="Methyl-accepting chemotaxis sensory transducer"/>
    <property type="match status" value="1"/>
</dbReference>
<accession>A0A2S3VWB8</accession>
<comment type="subcellular location">
    <subcellularLocation>
        <location evidence="1">Cell membrane</location>
        <topology evidence="1">Multi-pass membrane protein</topology>
    </subcellularLocation>
</comment>
<gene>
    <name evidence="14" type="ORF">B0D71_05220</name>
</gene>
<keyword evidence="2" id="KW-1003">Cell membrane</keyword>
<evidence type="ECO:0000256" key="7">
    <source>
        <dbReference type="ARBA" id="ARBA00023136"/>
    </source>
</evidence>
<dbReference type="SMART" id="SM00283">
    <property type="entry name" value="MA"/>
    <property type="match status" value="1"/>
</dbReference>
<dbReference type="OrthoDB" id="2489132at2"/>
<evidence type="ECO:0000256" key="1">
    <source>
        <dbReference type="ARBA" id="ARBA00004651"/>
    </source>
</evidence>
<protein>
    <recommendedName>
        <fullName evidence="16">Chemotaxis protein</fullName>
    </recommendedName>
</protein>
<dbReference type="Pfam" id="PF00015">
    <property type="entry name" value="MCPsignal"/>
    <property type="match status" value="1"/>
</dbReference>
<evidence type="ECO:0000256" key="10">
    <source>
        <dbReference type="PROSITE-ProRule" id="PRU00284"/>
    </source>
</evidence>
<feature type="domain" description="Methyl-accepting transducer" evidence="12">
    <location>
        <begin position="441"/>
        <end position="677"/>
    </location>
</feature>
<evidence type="ECO:0000256" key="9">
    <source>
        <dbReference type="ARBA" id="ARBA00029447"/>
    </source>
</evidence>
<evidence type="ECO:0000256" key="11">
    <source>
        <dbReference type="SAM" id="Phobius"/>
    </source>
</evidence>
<dbReference type="SMART" id="SM00304">
    <property type="entry name" value="HAMP"/>
    <property type="match status" value="1"/>
</dbReference>
<dbReference type="PROSITE" id="PS50111">
    <property type="entry name" value="CHEMOTAXIS_TRANSDUC_2"/>
    <property type="match status" value="1"/>
</dbReference>
<evidence type="ECO:0000256" key="6">
    <source>
        <dbReference type="ARBA" id="ARBA00022989"/>
    </source>
</evidence>
<keyword evidence="3" id="KW-0488">Methylation</keyword>
<evidence type="ECO:0000256" key="2">
    <source>
        <dbReference type="ARBA" id="ARBA00022475"/>
    </source>
</evidence>
<keyword evidence="5 11" id="KW-0812">Transmembrane</keyword>
<dbReference type="PROSITE" id="PS50885">
    <property type="entry name" value="HAMP"/>
    <property type="match status" value="1"/>
</dbReference>
<dbReference type="Proteomes" id="UP000237440">
    <property type="component" value="Unassembled WGS sequence"/>
</dbReference>
<dbReference type="Gene3D" id="1.10.287.950">
    <property type="entry name" value="Methyl-accepting chemotaxis protein"/>
    <property type="match status" value="1"/>
</dbReference>
<dbReference type="EMBL" id="MUJK01000001">
    <property type="protein sequence ID" value="POF44193.1"/>
    <property type="molecule type" value="Genomic_DNA"/>
</dbReference>
<evidence type="ECO:0000313" key="15">
    <source>
        <dbReference type="Proteomes" id="UP000237440"/>
    </source>
</evidence>
<evidence type="ECO:0000256" key="3">
    <source>
        <dbReference type="ARBA" id="ARBA00022481"/>
    </source>
</evidence>
<dbReference type="InterPro" id="IPR004089">
    <property type="entry name" value="MCPsignal_dom"/>
</dbReference>
<evidence type="ECO:0000256" key="4">
    <source>
        <dbReference type="ARBA" id="ARBA00022500"/>
    </source>
</evidence>
<dbReference type="InterPro" id="IPR003660">
    <property type="entry name" value="HAMP_dom"/>
</dbReference>
<dbReference type="AlphaFoldDB" id="A0A2S3VWB8"/>
<feature type="domain" description="HAMP" evidence="13">
    <location>
        <begin position="382"/>
        <end position="436"/>
    </location>
</feature>
<dbReference type="GO" id="GO:0005886">
    <property type="term" value="C:plasma membrane"/>
    <property type="evidence" value="ECO:0007669"/>
    <property type="project" value="UniProtKB-SubCell"/>
</dbReference>
<keyword evidence="8 10" id="KW-0807">Transducer</keyword>
<keyword evidence="15" id="KW-1185">Reference proteome</keyword>
<keyword evidence="7 11" id="KW-0472">Membrane</keyword>
<organism evidence="14 15">
    <name type="scientific">Pseudomonas laurylsulfativorans</name>
    <dbReference type="NCBI Taxonomy" id="1943631"/>
    <lineage>
        <taxon>Bacteria</taxon>
        <taxon>Pseudomonadati</taxon>
        <taxon>Pseudomonadota</taxon>
        <taxon>Gammaproteobacteria</taxon>
        <taxon>Pseudomonadales</taxon>
        <taxon>Pseudomonadaceae</taxon>
        <taxon>Pseudomonas</taxon>
    </lineage>
</organism>
<proteinExistence type="inferred from homology"/>
<evidence type="ECO:0000256" key="5">
    <source>
        <dbReference type="ARBA" id="ARBA00022692"/>
    </source>
</evidence>
<name>A0A2S3VWB8_9PSED</name>
<keyword evidence="4" id="KW-0145">Chemotaxis</keyword>
<dbReference type="SUPFAM" id="SSF58104">
    <property type="entry name" value="Methyl-accepting chemotaxis protein (MCP) signaling domain"/>
    <property type="match status" value="1"/>
</dbReference>
<evidence type="ECO:0000259" key="12">
    <source>
        <dbReference type="PROSITE" id="PS50111"/>
    </source>
</evidence>